<feature type="transmembrane region" description="Helical" evidence="8">
    <location>
        <begin position="185"/>
        <end position="205"/>
    </location>
</feature>
<evidence type="ECO:0000256" key="5">
    <source>
        <dbReference type="ARBA" id="ARBA00023242"/>
    </source>
</evidence>
<keyword evidence="2 8" id="KW-0812">Transmembrane</keyword>
<evidence type="ECO:0000256" key="6">
    <source>
        <dbReference type="ARBA" id="ARBA00034303"/>
    </source>
</evidence>
<evidence type="ECO:0000256" key="7">
    <source>
        <dbReference type="SAM" id="MobiDB-lite"/>
    </source>
</evidence>
<organism evidence="9 10">
    <name type="scientific">Cristinia sonorae</name>
    <dbReference type="NCBI Taxonomy" id="1940300"/>
    <lineage>
        <taxon>Eukaryota</taxon>
        <taxon>Fungi</taxon>
        <taxon>Dikarya</taxon>
        <taxon>Basidiomycota</taxon>
        <taxon>Agaricomycotina</taxon>
        <taxon>Agaricomycetes</taxon>
        <taxon>Agaricomycetidae</taxon>
        <taxon>Agaricales</taxon>
        <taxon>Pleurotineae</taxon>
        <taxon>Stephanosporaceae</taxon>
        <taxon>Cristinia</taxon>
    </lineage>
</organism>
<feature type="region of interest" description="Disordered" evidence="7">
    <location>
        <begin position="1"/>
        <end position="25"/>
    </location>
</feature>
<evidence type="ECO:0000313" key="9">
    <source>
        <dbReference type="EMBL" id="KAH8093780.1"/>
    </source>
</evidence>
<comment type="subcellular location">
    <subcellularLocation>
        <location evidence="6">Nucleus outer membrane</location>
        <topology evidence="6">Single-pass membrane protein</topology>
    </subcellularLocation>
</comment>
<dbReference type="Pfam" id="PF05705">
    <property type="entry name" value="DUF829"/>
    <property type="match status" value="1"/>
</dbReference>
<protein>
    <recommendedName>
        <fullName evidence="11">Indole-diterpene biosynthesis protein PaxU</fullName>
    </recommendedName>
</protein>
<proteinExistence type="inferred from homology"/>
<dbReference type="AlphaFoldDB" id="A0A8K0UL13"/>
<dbReference type="GO" id="GO:0005640">
    <property type="term" value="C:nuclear outer membrane"/>
    <property type="evidence" value="ECO:0007669"/>
    <property type="project" value="UniProtKB-SubCell"/>
</dbReference>
<dbReference type="PANTHER" id="PTHR12265">
    <property type="entry name" value="TRANSMEMBRANE PROTEIN 53"/>
    <property type="match status" value="1"/>
</dbReference>
<dbReference type="OrthoDB" id="77878at2759"/>
<comment type="similarity">
    <text evidence="1">Belongs to the TMEM53 family.</text>
</comment>
<evidence type="ECO:0000256" key="1">
    <source>
        <dbReference type="ARBA" id="ARBA00007387"/>
    </source>
</evidence>
<gene>
    <name evidence="9" type="ORF">BXZ70DRAFT_976280</name>
</gene>
<evidence type="ECO:0008006" key="11">
    <source>
        <dbReference type="Google" id="ProtNLM"/>
    </source>
</evidence>
<sequence>MSTPGCTTESTPLLGAGTPPKVSPSQVTKDVYVLEPAKHSLAKESDPRVILIFGWMDAHLRSLLTYMTKYNAIYPGATQVLVLCRQSSTWSSKQANMDSVRPAAEILKSLGLFGSSPPNILVHVFSNGGGFRLISLSELVRQMPQHPEAASPSNCLILDSVPGGAGLTPLLRAFTAPIKQRLVKLLAYIPLTLLWLFLVGTSVLTGKPGIITDLRDGLNNPNLLPWMTLKTPRVYIYSKEDLMVPSEEVERHIAVAKTRRGLSVTAELFHDSPHVAHARADPDRYWSIVRNIWTAALGATAEA</sequence>
<evidence type="ECO:0000256" key="3">
    <source>
        <dbReference type="ARBA" id="ARBA00022989"/>
    </source>
</evidence>
<feature type="compositionally biased region" description="Polar residues" evidence="7">
    <location>
        <begin position="1"/>
        <end position="11"/>
    </location>
</feature>
<evidence type="ECO:0000313" key="10">
    <source>
        <dbReference type="Proteomes" id="UP000813824"/>
    </source>
</evidence>
<keyword evidence="4 8" id="KW-0472">Membrane</keyword>
<dbReference type="InterPro" id="IPR029058">
    <property type="entry name" value="AB_hydrolase_fold"/>
</dbReference>
<dbReference type="SUPFAM" id="SSF53474">
    <property type="entry name" value="alpha/beta-Hydrolases"/>
    <property type="match status" value="1"/>
</dbReference>
<keyword evidence="10" id="KW-1185">Reference proteome</keyword>
<evidence type="ECO:0000256" key="4">
    <source>
        <dbReference type="ARBA" id="ARBA00023136"/>
    </source>
</evidence>
<keyword evidence="3 8" id="KW-1133">Transmembrane helix</keyword>
<keyword evidence="5" id="KW-0539">Nucleus</keyword>
<dbReference type="Proteomes" id="UP000813824">
    <property type="component" value="Unassembled WGS sequence"/>
</dbReference>
<dbReference type="PANTHER" id="PTHR12265:SF30">
    <property type="entry name" value="TRANSMEMBRANE PROTEIN 53"/>
    <property type="match status" value="1"/>
</dbReference>
<comment type="caution">
    <text evidence="9">The sequence shown here is derived from an EMBL/GenBank/DDBJ whole genome shotgun (WGS) entry which is preliminary data.</text>
</comment>
<dbReference type="InterPro" id="IPR008547">
    <property type="entry name" value="DUF829_TMEM53"/>
</dbReference>
<reference evidence="9" key="1">
    <citation type="journal article" date="2021" name="New Phytol.">
        <title>Evolutionary innovations through gain and loss of genes in the ectomycorrhizal Boletales.</title>
        <authorList>
            <person name="Wu G."/>
            <person name="Miyauchi S."/>
            <person name="Morin E."/>
            <person name="Kuo A."/>
            <person name="Drula E."/>
            <person name="Varga T."/>
            <person name="Kohler A."/>
            <person name="Feng B."/>
            <person name="Cao Y."/>
            <person name="Lipzen A."/>
            <person name="Daum C."/>
            <person name="Hundley H."/>
            <person name="Pangilinan J."/>
            <person name="Johnson J."/>
            <person name="Barry K."/>
            <person name="LaButti K."/>
            <person name="Ng V."/>
            <person name="Ahrendt S."/>
            <person name="Min B."/>
            <person name="Choi I.G."/>
            <person name="Park H."/>
            <person name="Plett J.M."/>
            <person name="Magnuson J."/>
            <person name="Spatafora J.W."/>
            <person name="Nagy L.G."/>
            <person name="Henrissat B."/>
            <person name="Grigoriev I.V."/>
            <person name="Yang Z.L."/>
            <person name="Xu J."/>
            <person name="Martin F.M."/>
        </authorList>
    </citation>
    <scope>NUCLEOTIDE SEQUENCE</scope>
    <source>
        <strain evidence="9">KKN 215</strain>
    </source>
</reference>
<accession>A0A8K0UL13</accession>
<evidence type="ECO:0000256" key="2">
    <source>
        <dbReference type="ARBA" id="ARBA00022692"/>
    </source>
</evidence>
<evidence type="ECO:0000256" key="8">
    <source>
        <dbReference type="SAM" id="Phobius"/>
    </source>
</evidence>
<dbReference type="EMBL" id="JAEVFJ010000028">
    <property type="protein sequence ID" value="KAH8093780.1"/>
    <property type="molecule type" value="Genomic_DNA"/>
</dbReference>
<name>A0A8K0UL13_9AGAR</name>